<feature type="compositionally biased region" description="Acidic residues" evidence="2">
    <location>
        <begin position="240"/>
        <end position="249"/>
    </location>
</feature>
<dbReference type="GO" id="GO:0030687">
    <property type="term" value="C:preribosome, large subunit precursor"/>
    <property type="evidence" value="ECO:0007669"/>
    <property type="project" value="TreeGrafter"/>
</dbReference>
<dbReference type="InterPro" id="IPR012459">
    <property type="entry name" value="Rrp15"/>
</dbReference>
<feature type="compositionally biased region" description="Basic residues" evidence="2">
    <location>
        <begin position="104"/>
        <end position="115"/>
    </location>
</feature>
<evidence type="ECO:0000256" key="2">
    <source>
        <dbReference type="SAM" id="MobiDB-lite"/>
    </source>
</evidence>
<reference evidence="3 4" key="1">
    <citation type="journal article" date="2015" name="Genome Biol. Evol.">
        <title>Comparative Genomics of a Bacterivorous Green Alga Reveals Evolutionary Causalities and Consequences of Phago-Mixotrophic Mode of Nutrition.</title>
        <authorList>
            <person name="Burns J.A."/>
            <person name="Paasch A."/>
            <person name="Narechania A."/>
            <person name="Kim E."/>
        </authorList>
    </citation>
    <scope>NUCLEOTIDE SEQUENCE [LARGE SCALE GENOMIC DNA]</scope>
    <source>
        <strain evidence="3 4">PLY_AMNH</strain>
    </source>
</reference>
<dbReference type="PANTHER" id="PTHR13245">
    <property type="entry name" value="RRP15-LIKE PROTEIN"/>
    <property type="match status" value="1"/>
</dbReference>
<comment type="similarity">
    <text evidence="1">Belongs to the RRP15 family.</text>
</comment>
<gene>
    <name evidence="3" type="ORF">CYMTET_52942</name>
</gene>
<comment type="caution">
    <text evidence="3">The sequence shown here is derived from an EMBL/GenBank/DDBJ whole genome shotgun (WGS) entry which is preliminary data.</text>
</comment>
<dbReference type="Pfam" id="PF07890">
    <property type="entry name" value="Rrp15p"/>
    <property type="match status" value="1"/>
</dbReference>
<dbReference type="AlphaFoldDB" id="A0AAE0BHZ1"/>
<name>A0AAE0BHZ1_9CHLO</name>
<dbReference type="PANTHER" id="PTHR13245:SF14">
    <property type="entry name" value="RRP15-LIKE PROTEIN"/>
    <property type="match status" value="1"/>
</dbReference>
<feature type="region of interest" description="Disordered" evidence="2">
    <location>
        <begin position="223"/>
        <end position="249"/>
    </location>
</feature>
<dbReference type="GO" id="GO:0000460">
    <property type="term" value="P:maturation of 5.8S rRNA"/>
    <property type="evidence" value="ECO:0007669"/>
    <property type="project" value="TreeGrafter"/>
</dbReference>
<feature type="region of interest" description="Disordered" evidence="2">
    <location>
        <begin position="72"/>
        <end position="129"/>
    </location>
</feature>
<evidence type="ECO:0000313" key="3">
    <source>
        <dbReference type="EMBL" id="KAK3236951.1"/>
    </source>
</evidence>
<feature type="region of interest" description="Disordered" evidence="2">
    <location>
        <begin position="26"/>
        <end position="56"/>
    </location>
</feature>
<protein>
    <recommendedName>
        <fullName evidence="5">RRP15-like protein</fullName>
    </recommendedName>
</protein>
<dbReference type="GO" id="GO:0000470">
    <property type="term" value="P:maturation of LSU-rRNA"/>
    <property type="evidence" value="ECO:0007669"/>
    <property type="project" value="TreeGrafter"/>
</dbReference>
<evidence type="ECO:0000256" key="1">
    <source>
        <dbReference type="ARBA" id="ARBA00007462"/>
    </source>
</evidence>
<evidence type="ECO:0008006" key="5">
    <source>
        <dbReference type="Google" id="ProtNLM"/>
    </source>
</evidence>
<keyword evidence="4" id="KW-1185">Reference proteome</keyword>
<evidence type="ECO:0000313" key="4">
    <source>
        <dbReference type="Proteomes" id="UP001190700"/>
    </source>
</evidence>
<accession>A0AAE0BHZ1</accession>
<feature type="compositionally biased region" description="Basic and acidic residues" evidence="2">
    <location>
        <begin position="77"/>
        <end position="89"/>
    </location>
</feature>
<proteinExistence type="inferred from homology"/>
<organism evidence="3 4">
    <name type="scientific">Cymbomonas tetramitiformis</name>
    <dbReference type="NCBI Taxonomy" id="36881"/>
    <lineage>
        <taxon>Eukaryota</taxon>
        <taxon>Viridiplantae</taxon>
        <taxon>Chlorophyta</taxon>
        <taxon>Pyramimonadophyceae</taxon>
        <taxon>Pyramimonadales</taxon>
        <taxon>Pyramimonadaceae</taxon>
        <taxon>Cymbomonas</taxon>
    </lineage>
</organism>
<dbReference type="Proteomes" id="UP001190700">
    <property type="component" value="Unassembled WGS sequence"/>
</dbReference>
<sequence length="249" mass="27319">MRLESHFHLDPPLRLILLTCSSSRAVLKSRPQPSAADMDSERKMKSAKPQAASSASLGGAFAKILGKRNLKGQGALERLEKKAKQKSQEEKEEALAQSDVRLGRERRKALKHRGHVPATKPGEDPESDAYERRLLITSTKGVVGLFNAVRKEQREIEEEEGRAAPTLSAQSKSSFLTELRGAAMKSPGAKTALEMLPASQPQPAANTSSWEVFRDDFLTGRSKLKDWDKGEAPQSVPGEEIFDDDSDGD</sequence>
<dbReference type="EMBL" id="LGRX02034759">
    <property type="protein sequence ID" value="KAK3236951.1"/>
    <property type="molecule type" value="Genomic_DNA"/>
</dbReference>
<feature type="compositionally biased region" description="Low complexity" evidence="2">
    <location>
        <begin position="47"/>
        <end position="56"/>
    </location>
</feature>